<dbReference type="GO" id="GO:0005737">
    <property type="term" value="C:cytoplasm"/>
    <property type="evidence" value="ECO:0007669"/>
    <property type="project" value="UniProtKB-SubCell"/>
</dbReference>
<dbReference type="GO" id="GO:0003755">
    <property type="term" value="F:peptidyl-prolyl cis-trans isomerase activity"/>
    <property type="evidence" value="ECO:0007669"/>
    <property type="project" value="UniProtKB-KW"/>
</dbReference>
<evidence type="ECO:0000256" key="8">
    <source>
        <dbReference type="ARBA" id="ARBA00022741"/>
    </source>
</evidence>
<keyword evidence="9" id="KW-0067">ATP-binding</keyword>
<evidence type="ECO:0000256" key="13">
    <source>
        <dbReference type="ARBA" id="ARBA00023235"/>
    </source>
</evidence>
<evidence type="ECO:0000256" key="4">
    <source>
        <dbReference type="ARBA" id="ARBA00011019"/>
    </source>
</evidence>
<protein>
    <recommendedName>
        <fullName evidence="15 17">Serine/threonine-protein phosphatase 2A activator</fullName>
        <ecNumber evidence="5 17">5.2.1.8</ecNumber>
    </recommendedName>
    <alternativeName>
        <fullName evidence="17">Phosphotyrosyl phosphatase activator</fullName>
    </alternativeName>
</protein>
<dbReference type="GO" id="GO:0005634">
    <property type="term" value="C:nucleus"/>
    <property type="evidence" value="ECO:0007669"/>
    <property type="project" value="UniProtKB-SubCell"/>
</dbReference>
<keyword evidence="14" id="KW-0539">Nucleus</keyword>
<dbReference type="GO" id="GO:0008160">
    <property type="term" value="F:protein tyrosine phosphatase activator activity"/>
    <property type="evidence" value="ECO:0007669"/>
    <property type="project" value="TreeGrafter"/>
</dbReference>
<dbReference type="InterPro" id="IPR004327">
    <property type="entry name" value="Phstyr_phstse_ac"/>
</dbReference>
<dbReference type="GO" id="GO:0007052">
    <property type="term" value="P:mitotic spindle organization"/>
    <property type="evidence" value="ECO:0007669"/>
    <property type="project" value="TreeGrafter"/>
</dbReference>
<dbReference type="PANTHER" id="PTHR10012:SF0">
    <property type="entry name" value="SERINE_THREONINE-PROTEIN PHOSPHATASE 2A ACTIVATOR"/>
    <property type="match status" value="1"/>
</dbReference>
<dbReference type="PANTHER" id="PTHR10012">
    <property type="entry name" value="SERINE/THREONINE-PROTEIN PHOSPHATASE 2A REGULATORY SUBUNIT B"/>
    <property type="match status" value="1"/>
</dbReference>
<dbReference type="GO" id="GO:0046872">
    <property type="term" value="F:metal ion binding"/>
    <property type="evidence" value="ECO:0007669"/>
    <property type="project" value="UniProtKB-KW"/>
</dbReference>
<keyword evidence="12 17" id="KW-0697">Rotamase</keyword>
<dbReference type="PIRSF" id="PIRSF016325">
    <property type="entry name" value="Phstyr_phstse_ac"/>
    <property type="match status" value="1"/>
</dbReference>
<evidence type="ECO:0000256" key="9">
    <source>
        <dbReference type="ARBA" id="ARBA00022840"/>
    </source>
</evidence>
<keyword evidence="19" id="KW-1185">Reference proteome</keyword>
<keyword evidence="8" id="KW-0547">Nucleotide-binding</keyword>
<dbReference type="InterPro" id="IPR037218">
    <property type="entry name" value="PTPA_sf"/>
</dbReference>
<dbReference type="SUPFAM" id="SSF140984">
    <property type="entry name" value="PTPA-like"/>
    <property type="match status" value="1"/>
</dbReference>
<keyword evidence="7" id="KW-0479">Metal-binding</keyword>
<dbReference type="GO" id="GO:0000159">
    <property type="term" value="C:protein phosphatase type 2A complex"/>
    <property type="evidence" value="ECO:0007669"/>
    <property type="project" value="TreeGrafter"/>
</dbReference>
<comment type="subcellular location">
    <subcellularLocation>
        <location evidence="3 17">Cytoplasm</location>
    </subcellularLocation>
    <subcellularLocation>
        <location evidence="2">Nucleus</location>
    </subcellularLocation>
</comment>
<dbReference type="CDD" id="cd04087">
    <property type="entry name" value="PTPA"/>
    <property type="match status" value="1"/>
</dbReference>
<evidence type="ECO:0000256" key="10">
    <source>
        <dbReference type="ARBA" id="ARBA00022842"/>
    </source>
</evidence>
<evidence type="ECO:0000313" key="18">
    <source>
        <dbReference type="EMBL" id="CAH2316326.1"/>
    </source>
</evidence>
<evidence type="ECO:0000256" key="17">
    <source>
        <dbReference type="RuleBase" id="RU361210"/>
    </source>
</evidence>
<comment type="function">
    <text evidence="16">PPIases accelerate the folding of proteins. It catalyzes the cis-trans isomerization of proline imidic peptide bonds in oligopeptides. Acts as a regulatory subunit for serine/threonine-protein phosphatase 2A (PP2A). Modulates PP2A activity or substrate specificity, probably by inducing a conformational change in the catalytic subunit, a proposed direct target of the PPIase. Can reactivate inactive phosphatase PP2A-phosphatase methylesterase complexes (PP2A(i)) in presence of ATP and Mg(2+). Reversibly stimulates the variable phosphotyrosyl phosphatase activity of PP2A core heterodimer PP2A(D) in presence of ATP and Mg(2+) (in vitro). The phosphotyrosyl phosphatase activity is dependent of an ATPase activity of the PP2A(D):PPP2R4 complex. Is involved in apoptosis; the function appears to be independent from PP2A.</text>
</comment>
<evidence type="ECO:0000256" key="14">
    <source>
        <dbReference type="ARBA" id="ARBA00023242"/>
    </source>
</evidence>
<keyword evidence="13 17" id="KW-0413">Isomerase</keyword>
<evidence type="ECO:0000256" key="5">
    <source>
        <dbReference type="ARBA" id="ARBA00013194"/>
    </source>
</evidence>
<evidence type="ECO:0000256" key="6">
    <source>
        <dbReference type="ARBA" id="ARBA00022490"/>
    </source>
</evidence>
<dbReference type="AlphaFoldDB" id="A0AAD1WPR9"/>
<name>A0AAD1WPR9_PELCU</name>
<proteinExistence type="inferred from homology"/>
<dbReference type="InterPro" id="IPR043170">
    <property type="entry name" value="PTPA_C_lid"/>
</dbReference>
<keyword evidence="10" id="KW-0460">Magnesium</keyword>
<evidence type="ECO:0000256" key="11">
    <source>
        <dbReference type="ARBA" id="ARBA00022990"/>
    </source>
</evidence>
<gene>
    <name evidence="18" type="ORF">PECUL_23A039899</name>
</gene>
<evidence type="ECO:0000256" key="12">
    <source>
        <dbReference type="ARBA" id="ARBA00023110"/>
    </source>
</evidence>
<dbReference type="FunFam" id="1.20.120.1150:FF:000001">
    <property type="entry name" value="Serine/threonine-protein phosphatase 2A activator"/>
    <property type="match status" value="1"/>
</dbReference>
<evidence type="ECO:0000256" key="7">
    <source>
        <dbReference type="ARBA" id="ARBA00022723"/>
    </source>
</evidence>
<dbReference type="Gene3D" id="1.20.120.1150">
    <property type="match status" value="1"/>
</dbReference>
<comment type="similarity">
    <text evidence="4 17">Belongs to the PTPA-type PPIase family.</text>
</comment>
<keyword evidence="6 17" id="KW-0963">Cytoplasm</keyword>
<dbReference type="GO" id="GO:0005524">
    <property type="term" value="F:ATP binding"/>
    <property type="evidence" value="ECO:0007669"/>
    <property type="project" value="UniProtKB-KW"/>
</dbReference>
<evidence type="ECO:0000256" key="16">
    <source>
        <dbReference type="ARBA" id="ARBA00054769"/>
    </source>
</evidence>
<dbReference type="EC" id="5.2.1.8" evidence="5 17"/>
<dbReference type="EMBL" id="OW240920">
    <property type="protein sequence ID" value="CAH2316326.1"/>
    <property type="molecule type" value="Genomic_DNA"/>
</dbReference>
<dbReference type="Proteomes" id="UP001295444">
    <property type="component" value="Chromosome 09"/>
</dbReference>
<evidence type="ECO:0000256" key="3">
    <source>
        <dbReference type="ARBA" id="ARBA00004496"/>
    </source>
</evidence>
<organism evidence="18 19">
    <name type="scientific">Pelobates cultripes</name>
    <name type="common">Western spadefoot toad</name>
    <dbReference type="NCBI Taxonomy" id="61616"/>
    <lineage>
        <taxon>Eukaryota</taxon>
        <taxon>Metazoa</taxon>
        <taxon>Chordata</taxon>
        <taxon>Craniata</taxon>
        <taxon>Vertebrata</taxon>
        <taxon>Euteleostomi</taxon>
        <taxon>Amphibia</taxon>
        <taxon>Batrachia</taxon>
        <taxon>Anura</taxon>
        <taxon>Pelobatoidea</taxon>
        <taxon>Pelobatidae</taxon>
        <taxon>Pelobates</taxon>
    </lineage>
</organism>
<dbReference type="Pfam" id="PF03095">
    <property type="entry name" value="PTPA"/>
    <property type="match status" value="1"/>
</dbReference>
<evidence type="ECO:0000256" key="15">
    <source>
        <dbReference type="ARBA" id="ARBA00044786"/>
    </source>
</evidence>
<evidence type="ECO:0000313" key="19">
    <source>
        <dbReference type="Proteomes" id="UP001295444"/>
    </source>
</evidence>
<accession>A0AAD1WPR9</accession>
<evidence type="ECO:0000256" key="2">
    <source>
        <dbReference type="ARBA" id="ARBA00004123"/>
    </source>
</evidence>
<comment type="catalytic activity">
    <reaction evidence="1 17">
        <text>[protein]-peptidylproline (omega=180) = [protein]-peptidylproline (omega=0)</text>
        <dbReference type="Rhea" id="RHEA:16237"/>
        <dbReference type="Rhea" id="RHEA-COMP:10747"/>
        <dbReference type="Rhea" id="RHEA-COMP:10748"/>
        <dbReference type="ChEBI" id="CHEBI:83833"/>
        <dbReference type="ChEBI" id="CHEBI:83834"/>
        <dbReference type="EC" id="5.2.1.8"/>
    </reaction>
</comment>
<keyword evidence="11" id="KW-0007">Acetylation</keyword>
<reference evidence="18" key="1">
    <citation type="submission" date="2022-03" db="EMBL/GenBank/DDBJ databases">
        <authorList>
            <person name="Alioto T."/>
            <person name="Alioto T."/>
            <person name="Gomez Garrido J."/>
        </authorList>
    </citation>
    <scope>NUCLEOTIDE SEQUENCE</scope>
</reference>
<sequence length="324" mass="36979">MAEREQQTDPSPKDEVPASLHGHCFIVPKKEISTVPDMAKWKRSQAYADYMGFVLALNDAVKGKKLTCEYKVSEATEKLMELLDILDRWIDETPPVDQPSRFGNKAFRTWYGKLDQEAENLVSTVIPPALSAAVPEVAVYLKESVGNSTRIDYGTGHEAAFAAFLFCLCKIEVLKVDDQLAIVFRVFNRYLEVMRKLQKTYRMEPAGSQGVWGLDDFQFLPFIWGSAQFVDNPTLEPRHFVDEKVVNENHNDYMFLECILFITEMKTGPFAEHSNQLWNISAVPSWSKVNQGLVRMYKAECLEKFPVIQHFKFGSLLPILPVKP</sequence>
<evidence type="ECO:0000256" key="1">
    <source>
        <dbReference type="ARBA" id="ARBA00000971"/>
    </source>
</evidence>